<dbReference type="GO" id="GO:0005634">
    <property type="term" value="C:nucleus"/>
    <property type="evidence" value="ECO:0007669"/>
    <property type="project" value="TreeGrafter"/>
</dbReference>
<evidence type="ECO:0000256" key="4">
    <source>
        <dbReference type="PROSITE-ProRule" id="PRU00027"/>
    </source>
</evidence>
<dbReference type="SUPFAM" id="SSF57667">
    <property type="entry name" value="beta-beta-alpha zinc fingers"/>
    <property type="match status" value="2"/>
</dbReference>
<reference evidence="6" key="2">
    <citation type="submission" date="2020-05" db="UniProtKB">
        <authorList>
            <consortium name="EnsemblMetazoa"/>
        </authorList>
    </citation>
    <scope>IDENTIFICATION</scope>
    <source>
        <strain evidence="6">ACHKN1017</strain>
    </source>
</reference>
<keyword evidence="7" id="KW-1185">Reference proteome</keyword>
<keyword evidence="3" id="KW-0862">Zinc</keyword>
<proteinExistence type="predicted"/>
<reference evidence="7" key="1">
    <citation type="submission" date="2013-03" db="EMBL/GenBank/DDBJ databases">
        <title>The Genome Sequence of Anopheles christyi ACHKN1017.</title>
        <authorList>
            <consortium name="The Broad Institute Genomics Platform"/>
            <person name="Neafsey D.E."/>
            <person name="Besansky N."/>
            <person name="Walker B."/>
            <person name="Young S.K."/>
            <person name="Zeng Q."/>
            <person name="Gargeya S."/>
            <person name="Fitzgerald M."/>
            <person name="Haas B."/>
            <person name="Abouelleil A."/>
            <person name="Allen A.W."/>
            <person name="Alvarado L."/>
            <person name="Arachchi H.M."/>
            <person name="Berlin A.M."/>
            <person name="Chapman S.B."/>
            <person name="Gainer-Dewar J."/>
            <person name="Goldberg J."/>
            <person name="Griggs A."/>
            <person name="Gujja S."/>
            <person name="Hansen M."/>
            <person name="Howarth C."/>
            <person name="Imamovic A."/>
            <person name="Ireland A."/>
            <person name="Larimer J."/>
            <person name="McCowan C."/>
            <person name="Murphy C."/>
            <person name="Pearson M."/>
            <person name="Poon T.W."/>
            <person name="Priest M."/>
            <person name="Roberts A."/>
            <person name="Saif S."/>
            <person name="Shea T."/>
            <person name="Sisk P."/>
            <person name="Sykes S."/>
            <person name="Wortman J."/>
            <person name="Nusbaum C."/>
            <person name="Birren B."/>
        </authorList>
    </citation>
    <scope>NUCLEOTIDE SEQUENCE [LARGE SCALE GENOMIC DNA]</scope>
    <source>
        <strain evidence="7">ACHKN1017</strain>
    </source>
</reference>
<dbReference type="GO" id="GO:0006357">
    <property type="term" value="P:regulation of transcription by RNA polymerase II"/>
    <property type="evidence" value="ECO:0007669"/>
    <property type="project" value="TreeGrafter"/>
</dbReference>
<dbReference type="GO" id="GO:1990837">
    <property type="term" value="F:sequence-specific double-stranded DNA binding"/>
    <property type="evidence" value="ECO:0007669"/>
    <property type="project" value="TreeGrafter"/>
</dbReference>
<feature type="domain" description="BED-type" evidence="5">
    <location>
        <begin position="66"/>
        <end position="117"/>
    </location>
</feature>
<dbReference type="VEuPathDB" id="VectorBase:ACHR002070"/>
<organism evidence="6 7">
    <name type="scientific">Anopheles christyi</name>
    <dbReference type="NCBI Taxonomy" id="43041"/>
    <lineage>
        <taxon>Eukaryota</taxon>
        <taxon>Metazoa</taxon>
        <taxon>Ecdysozoa</taxon>
        <taxon>Arthropoda</taxon>
        <taxon>Hexapoda</taxon>
        <taxon>Insecta</taxon>
        <taxon>Pterygota</taxon>
        <taxon>Neoptera</taxon>
        <taxon>Endopterygota</taxon>
        <taxon>Diptera</taxon>
        <taxon>Nematocera</taxon>
        <taxon>Culicoidea</taxon>
        <taxon>Culicidae</taxon>
        <taxon>Anophelinae</taxon>
        <taxon>Anopheles</taxon>
    </lineage>
</organism>
<dbReference type="PROSITE" id="PS50808">
    <property type="entry name" value="ZF_BED"/>
    <property type="match status" value="2"/>
</dbReference>
<dbReference type="InterPro" id="IPR036236">
    <property type="entry name" value="Znf_C2H2_sf"/>
</dbReference>
<name>A0A182JU88_9DIPT</name>
<evidence type="ECO:0000256" key="1">
    <source>
        <dbReference type="ARBA" id="ARBA00022723"/>
    </source>
</evidence>
<dbReference type="STRING" id="43041.A0A182JU88"/>
<dbReference type="GO" id="GO:0008270">
    <property type="term" value="F:zinc ion binding"/>
    <property type="evidence" value="ECO:0007669"/>
    <property type="project" value="UniProtKB-KW"/>
</dbReference>
<dbReference type="SMART" id="SM00614">
    <property type="entry name" value="ZnF_BED"/>
    <property type="match status" value="2"/>
</dbReference>
<evidence type="ECO:0000256" key="3">
    <source>
        <dbReference type="ARBA" id="ARBA00022833"/>
    </source>
</evidence>
<dbReference type="PANTHER" id="PTHR34396:SF25">
    <property type="entry name" value="BOUNDARY ELEMENT ASSOCIATED FACTOR"/>
    <property type="match status" value="1"/>
</dbReference>
<dbReference type="InterPro" id="IPR003656">
    <property type="entry name" value="Znf_BED"/>
</dbReference>
<evidence type="ECO:0000256" key="2">
    <source>
        <dbReference type="ARBA" id="ARBA00022771"/>
    </source>
</evidence>
<dbReference type="EnsemblMetazoa" id="ACHR002070-RA">
    <property type="protein sequence ID" value="ACHR002070-PA"/>
    <property type="gene ID" value="ACHR002070"/>
</dbReference>
<accession>A0A182JU88</accession>
<evidence type="ECO:0000259" key="5">
    <source>
        <dbReference type="PROSITE" id="PS50808"/>
    </source>
</evidence>
<dbReference type="Proteomes" id="UP000075881">
    <property type="component" value="Unassembled WGS sequence"/>
</dbReference>
<dbReference type="InterPro" id="IPR053031">
    <property type="entry name" value="Cuticle_assoc_protein"/>
</dbReference>
<dbReference type="PANTHER" id="PTHR34396">
    <property type="entry name" value="OS03G0264950 PROTEIN-RELATED"/>
    <property type="match status" value="1"/>
</dbReference>
<dbReference type="AlphaFoldDB" id="A0A182JU88"/>
<sequence>MPNYLKSNAIVWQHFSKDPQEKRGKCFHCGQMISYEKSTLSNLRRHLFRKHQELMNEVDTSSYKYVPVHYVWDHFIKEPEEKAKCVYCQSVLGCPKNVVGNLIRHLKTRHPSLVLEQDRNQEELFETSRTQYIHESIEESLSATTSLQELELQIAELPTIDGSDLPASVKIELVNPYSESSPDVADQEVIEEEIIHESHQDVEIDCEETDSSGHYVDNNHPDEMGASNMIEETDVVTSANNSLSQDDKIQSHEPSRVQDNFFCIGMNDINMKTAIYATNIAMELESLPPRQRIIAEKLMSDVMFHAKLDNLTEFAMILGKVNCPFEN</sequence>
<feature type="domain" description="BED-type" evidence="5">
    <location>
        <begin position="6"/>
        <end position="58"/>
    </location>
</feature>
<protein>
    <recommendedName>
        <fullName evidence="5">BED-type domain-containing protein</fullName>
    </recommendedName>
</protein>
<evidence type="ECO:0000313" key="7">
    <source>
        <dbReference type="Proteomes" id="UP000075881"/>
    </source>
</evidence>
<keyword evidence="2 4" id="KW-0863">Zinc-finger</keyword>
<evidence type="ECO:0000313" key="6">
    <source>
        <dbReference type="EnsemblMetazoa" id="ACHR002070-PA"/>
    </source>
</evidence>
<dbReference type="Pfam" id="PF02892">
    <property type="entry name" value="zf-BED"/>
    <property type="match status" value="2"/>
</dbReference>
<keyword evidence="1" id="KW-0479">Metal-binding</keyword>